<sequence>MNLDTKDTKSKKPREKRCPNGTRKNKRTGNCDPITTLDVVSETNIKNVATAPVFNAESEPVETNIENVATAAVFNDESEPVETNIKNVATAAVFNDESEPVETNIETVATLPVIESVNKKKNKNNKTIKSNDKRCPNGTRRNQKTGICEPINPITITNPRESELPEPPVRTSFKKSSAVIENTEIDSNEPTEKADTLINIDSSISGLDKESNNYLLKKEKLEYDYNATNTDYDFLYPELNDPNFNIKIAKRKEFNDTKYDGTIHDIKKQANIMCNAKFELMPHQLFVKNFMSFQTPYNSLLLFNALGSGKTCSAIGIAEEMRSYMKQIGIKQRIIVVASPNVQSNFRLQLFDERKLELIRNSNIDTGLWNIESCIGNALIHEVNPTQLKGLPRDKVISHIKRIINNYYLFMGYGQLANYISNSIKNEGGDLTGDALRKMEIRKIKKIFNNRLIIIDEVHNIRLADDNNSEKKKTAVLLMKVAKYAENMRLLLLSATPMFNSYKEIVWLTNLMNINDKRATIEMSDIFDKDGNFKQSSKGEEGGRELLQRKLTGYVSYVRGENPYSFPYRIYPSDFAKDHTFLENAYPKKQMNDSEIDASLRYINIYTNKIGEYQSNGYKFIIDYMKQRSYDTYNKYGEIREMPSFENMESFGYTLLQTPLEALNIVYPNTDMDKMKDITDVNAEQIIVDIVGKNGLSKIMNSVEETQQYQKIRYNFEYKPDVLKKYGPIFKREHLHKYSAKIANICDIISKSKGIVLIYSQYIDGGVVPLALALEEMGFSRYSSSQNTKNLFKTPRTEQIDAITMKPKSMFDGDASNFNPAKYVMITGEKAFSPNNAADIKYVTNNDNINGEKVKVILISKAGAEGLDFKCIRQIHILEPWYNMNRIEQIIGRGVRNLSHCRLPFEERNVEIYLHGTILDTEDEAADLYVYRLAEKKALQIGKVTRMLKEISVDCILNIGQNNYTVEKMLEIPQNQNIEINLSSNKTIQYNIGDKPFTDICDYMDNCSYVCSPNTEIGEKDIIRDTYTDSFVKMNQDRIISRIMQLYREHNVYSRNQLINSINIVKQYPIEQIFSALTYLIENKNEYLVDKYGRLGNLVNKDMYYLFQPIEITDENASMYERTAPIDYKRKSFMLEYSTNLQTYIPEESKKTKLKTIQREPAQNVEKEEEKEEKEEGPKGSQKIFSILINEIEELLDFVYNTKKLTKGEKNWYKHAAFIIDILINDFGFTNDNVREYMIEHILDMLLFSDKMILIQHFYIDNVEPNGLNEKLIQQYLDKRIVRSGNYRGIVLMKDDILKIFTKSENNELVEVDADDYQLFVKDLVRFDVKKNTLNNLVGFVNLFTSKKSNQKEMVFKIKDLTQKRNNTGARADDAGKEKIIKFLNIILEENKYNDENTEKITQIGLCAILEFIMRRLNLVNNKGKVFFLNPEQTAITQIVKFSF</sequence>
<dbReference type="InterPro" id="IPR027417">
    <property type="entry name" value="P-loop_NTPase"/>
</dbReference>
<reference evidence="3" key="1">
    <citation type="journal article" date="2020" name="Nature">
        <title>Giant virus diversity and host interactions through global metagenomics.</title>
        <authorList>
            <person name="Schulz F."/>
            <person name="Roux S."/>
            <person name="Paez-Espino D."/>
            <person name="Jungbluth S."/>
            <person name="Walsh D.A."/>
            <person name="Denef V.J."/>
            <person name="McMahon K.D."/>
            <person name="Konstantinidis K.T."/>
            <person name="Eloe-Fadrosh E.A."/>
            <person name="Kyrpides N.C."/>
            <person name="Woyke T."/>
        </authorList>
    </citation>
    <scope>NUCLEOTIDE SEQUENCE</scope>
    <source>
        <strain evidence="3">GVMAG-M-3300009155-48</strain>
    </source>
</reference>
<protein>
    <recommendedName>
        <fullName evidence="2">Helicase ATP-binding domain-containing protein</fullName>
    </recommendedName>
</protein>
<dbReference type="PROSITE" id="PS51192">
    <property type="entry name" value="HELICASE_ATP_BIND_1"/>
    <property type="match status" value="1"/>
</dbReference>
<proteinExistence type="predicted"/>
<evidence type="ECO:0000259" key="2">
    <source>
        <dbReference type="PROSITE" id="PS51192"/>
    </source>
</evidence>
<dbReference type="InterPro" id="IPR001650">
    <property type="entry name" value="Helicase_C-like"/>
</dbReference>
<feature type="region of interest" description="Disordered" evidence="1">
    <location>
        <begin position="122"/>
        <end position="146"/>
    </location>
</feature>
<feature type="region of interest" description="Disordered" evidence="1">
    <location>
        <begin position="1152"/>
        <end position="1179"/>
    </location>
</feature>
<evidence type="ECO:0000256" key="1">
    <source>
        <dbReference type="SAM" id="MobiDB-lite"/>
    </source>
</evidence>
<dbReference type="Pfam" id="PF00271">
    <property type="entry name" value="Helicase_C"/>
    <property type="match status" value="1"/>
</dbReference>
<feature type="domain" description="Helicase ATP-binding" evidence="2">
    <location>
        <begin position="409"/>
        <end position="515"/>
    </location>
</feature>
<feature type="region of interest" description="Disordered" evidence="1">
    <location>
        <begin position="1"/>
        <end position="31"/>
    </location>
</feature>
<dbReference type="InterPro" id="IPR014001">
    <property type="entry name" value="Helicase_ATP-bd"/>
</dbReference>
<accession>A0A6C0ES43</accession>
<dbReference type="EMBL" id="MN738925">
    <property type="protein sequence ID" value="QHT31857.1"/>
    <property type="molecule type" value="Genomic_DNA"/>
</dbReference>
<dbReference type="Gene3D" id="3.40.50.300">
    <property type="entry name" value="P-loop containing nucleotide triphosphate hydrolases"/>
    <property type="match status" value="2"/>
</dbReference>
<organism evidence="3">
    <name type="scientific">viral metagenome</name>
    <dbReference type="NCBI Taxonomy" id="1070528"/>
    <lineage>
        <taxon>unclassified sequences</taxon>
        <taxon>metagenomes</taxon>
        <taxon>organismal metagenomes</taxon>
    </lineage>
</organism>
<name>A0A6C0ES43_9ZZZZ</name>
<dbReference type="SUPFAM" id="SSF52540">
    <property type="entry name" value="P-loop containing nucleoside triphosphate hydrolases"/>
    <property type="match status" value="2"/>
</dbReference>
<evidence type="ECO:0000313" key="3">
    <source>
        <dbReference type="EMBL" id="QHT31857.1"/>
    </source>
</evidence>
<feature type="compositionally biased region" description="Basic and acidic residues" evidence="1">
    <location>
        <begin position="1"/>
        <end position="10"/>
    </location>
</feature>